<feature type="domain" description="Phosphatidic acid phosphatase type 2/haloperoxidase" evidence="1">
    <location>
        <begin position="67"/>
        <end position="165"/>
    </location>
</feature>
<gene>
    <name evidence="2" type="ORF">H7U35_12560</name>
</gene>
<dbReference type="InterPro" id="IPR000326">
    <property type="entry name" value="PAP2/HPO"/>
</dbReference>
<dbReference type="Gene3D" id="1.20.144.10">
    <property type="entry name" value="Phosphatidic acid phosphatase type 2/haloperoxidase"/>
    <property type="match status" value="1"/>
</dbReference>
<dbReference type="SMART" id="SM00014">
    <property type="entry name" value="acidPPc"/>
    <property type="match status" value="1"/>
</dbReference>
<dbReference type="PANTHER" id="PTHR14969:SF13">
    <property type="entry name" value="AT30094P"/>
    <property type="match status" value="1"/>
</dbReference>
<sequence length="464" mass="52456">MGLPFILAGVVIKEHNTQFRTLRNRFEPSFHKRYDDYTQYVPLAATWSLKAAGVQGRSTWGELAVNNAFSALLMASMVNGLKYTVREWRPDHSTRNSFPSGHTATAFLCATILHKEYGMISPWYSIGGYTLAGLTGVTRQLNNRHWIGDVLVGAGIGILSADLGYFLSDLIFKPQAAARKKESDYSRTDAPSFLSFNMGMATGPAHLQTPELYDSKDGTPLGMRLRTGTSTVVSVEGAWFVNTYIGLGGRLKVSTTPIVADIPTENLSRFDMDGDRQEGAPVNMFQLKELESDHLGLFDMDLGLYLSYPFSRHWQAGAKLLAGRRLTADFSLNSVCRINPQIFDRTLVNEATYNRYYRDDVEYYKQTEGLSAYELLQEEFVDDDFLRIRKSRAWKAGTGIWLSYRYKKDAALRLYADYDFATPRLTYDLRNSWTDEEGRRTPQSYTRRTSMHNVTLGAAIAFVF</sequence>
<dbReference type="Proteomes" id="UP000766986">
    <property type="component" value="Unassembled WGS sequence"/>
</dbReference>
<organism evidence="2 3">
    <name type="scientific">Mediterranea massiliensis</name>
    <dbReference type="NCBI Taxonomy" id="1841865"/>
    <lineage>
        <taxon>Bacteria</taxon>
        <taxon>Pseudomonadati</taxon>
        <taxon>Bacteroidota</taxon>
        <taxon>Bacteroidia</taxon>
        <taxon>Bacteroidales</taxon>
        <taxon>Bacteroidaceae</taxon>
        <taxon>Mediterranea</taxon>
    </lineage>
</organism>
<accession>A0ABS2E361</accession>
<reference evidence="2 3" key="1">
    <citation type="journal article" date="2021" name="Sci. Rep.">
        <title>The distribution of antibiotic resistance genes in chicken gut microbiota commensals.</title>
        <authorList>
            <person name="Juricova H."/>
            <person name="Matiasovicova J."/>
            <person name="Kubasova T."/>
            <person name="Cejkova D."/>
            <person name="Rychlik I."/>
        </authorList>
    </citation>
    <scope>NUCLEOTIDE SEQUENCE [LARGE SCALE GENOMIC DNA]</scope>
    <source>
        <strain evidence="2 3">An772</strain>
    </source>
</reference>
<dbReference type="CDD" id="cd03394">
    <property type="entry name" value="PAP2_like_5"/>
    <property type="match status" value="1"/>
</dbReference>
<dbReference type="SUPFAM" id="SSF48317">
    <property type="entry name" value="Acid phosphatase/Vanadium-dependent haloperoxidase"/>
    <property type="match status" value="1"/>
</dbReference>
<evidence type="ECO:0000313" key="2">
    <source>
        <dbReference type="EMBL" id="MBM6736043.1"/>
    </source>
</evidence>
<proteinExistence type="predicted"/>
<comment type="caution">
    <text evidence="2">The sequence shown here is derived from an EMBL/GenBank/DDBJ whole genome shotgun (WGS) entry which is preliminary data.</text>
</comment>
<dbReference type="EMBL" id="JACLYZ010000034">
    <property type="protein sequence ID" value="MBM6736043.1"/>
    <property type="molecule type" value="Genomic_DNA"/>
</dbReference>
<keyword evidence="3" id="KW-1185">Reference proteome</keyword>
<dbReference type="InterPro" id="IPR036938">
    <property type="entry name" value="PAP2/HPO_sf"/>
</dbReference>
<name>A0ABS2E361_9BACT</name>
<evidence type="ECO:0000313" key="3">
    <source>
        <dbReference type="Proteomes" id="UP000766986"/>
    </source>
</evidence>
<protein>
    <submittedName>
        <fullName evidence="2">Phosphatase PAP2 family protein</fullName>
    </submittedName>
</protein>
<dbReference type="PANTHER" id="PTHR14969">
    <property type="entry name" value="SPHINGOSINE-1-PHOSPHATE PHOSPHOHYDROLASE"/>
    <property type="match status" value="1"/>
</dbReference>
<evidence type="ECO:0000259" key="1">
    <source>
        <dbReference type="SMART" id="SM00014"/>
    </source>
</evidence>
<dbReference type="Pfam" id="PF01569">
    <property type="entry name" value="PAP2"/>
    <property type="match status" value="1"/>
</dbReference>